<proteinExistence type="predicted"/>
<keyword evidence="3" id="KW-1185">Reference proteome</keyword>
<feature type="transmembrane region" description="Helical" evidence="1">
    <location>
        <begin position="28"/>
        <end position="53"/>
    </location>
</feature>
<name>A0A813H8R1_POLGL</name>
<keyword evidence="1" id="KW-0812">Transmembrane</keyword>
<comment type="caution">
    <text evidence="2">The sequence shown here is derived from an EMBL/GenBank/DDBJ whole genome shotgun (WGS) entry which is preliminary data.</text>
</comment>
<dbReference type="AlphaFoldDB" id="A0A813H8R1"/>
<evidence type="ECO:0000313" key="3">
    <source>
        <dbReference type="Proteomes" id="UP000654075"/>
    </source>
</evidence>
<evidence type="ECO:0000313" key="2">
    <source>
        <dbReference type="EMBL" id="CAE8634033.1"/>
    </source>
</evidence>
<dbReference type="EMBL" id="CAJNNV010030881">
    <property type="protein sequence ID" value="CAE8634033.1"/>
    <property type="molecule type" value="Genomic_DNA"/>
</dbReference>
<keyword evidence="1" id="KW-1133">Transmembrane helix</keyword>
<reference evidence="2" key="1">
    <citation type="submission" date="2021-02" db="EMBL/GenBank/DDBJ databases">
        <authorList>
            <person name="Dougan E. K."/>
            <person name="Rhodes N."/>
            <person name="Thang M."/>
            <person name="Chan C."/>
        </authorList>
    </citation>
    <scope>NUCLEOTIDE SEQUENCE</scope>
</reference>
<keyword evidence="1" id="KW-0472">Membrane</keyword>
<evidence type="ECO:0000256" key="1">
    <source>
        <dbReference type="SAM" id="Phobius"/>
    </source>
</evidence>
<gene>
    <name evidence="2" type="ORF">PGLA1383_LOCUS49702</name>
</gene>
<dbReference type="Proteomes" id="UP000654075">
    <property type="component" value="Unassembled WGS sequence"/>
</dbReference>
<accession>A0A813H8R1</accession>
<protein>
    <submittedName>
        <fullName evidence="2">Uncharacterized protein</fullName>
    </submittedName>
</protein>
<sequence length="103" mass="11700">MSYQQGQDPPPCLLLGCCGRCCCCCCCFFVGCLLLLWLLVLLLLLLTIFREFLTACFSTEAYGSLSRLHRHCVSVYFCLRLLCCWGWFGCLFAVVPRVLLSPR</sequence>
<organism evidence="2 3">
    <name type="scientific">Polarella glacialis</name>
    <name type="common">Dinoflagellate</name>
    <dbReference type="NCBI Taxonomy" id="89957"/>
    <lineage>
        <taxon>Eukaryota</taxon>
        <taxon>Sar</taxon>
        <taxon>Alveolata</taxon>
        <taxon>Dinophyceae</taxon>
        <taxon>Suessiales</taxon>
        <taxon>Suessiaceae</taxon>
        <taxon>Polarella</taxon>
    </lineage>
</organism>
<feature type="transmembrane region" description="Helical" evidence="1">
    <location>
        <begin position="73"/>
        <end position="95"/>
    </location>
</feature>